<name>A0A9D2C9T0_9MICO</name>
<organism evidence="6 7">
    <name type="scientific">Candidatus Agrococcus pullicola</name>
    <dbReference type="NCBI Taxonomy" id="2838429"/>
    <lineage>
        <taxon>Bacteria</taxon>
        <taxon>Bacillati</taxon>
        <taxon>Actinomycetota</taxon>
        <taxon>Actinomycetes</taxon>
        <taxon>Micrococcales</taxon>
        <taxon>Microbacteriaceae</taxon>
        <taxon>Agrococcus</taxon>
    </lineage>
</organism>
<proteinExistence type="predicted"/>
<evidence type="ECO:0000256" key="1">
    <source>
        <dbReference type="ARBA" id="ARBA00023015"/>
    </source>
</evidence>
<dbReference type="Pfam" id="PF13280">
    <property type="entry name" value="WYL"/>
    <property type="match status" value="1"/>
</dbReference>
<gene>
    <name evidence="6" type="ORF">H9830_07210</name>
</gene>
<dbReference type="EMBL" id="DXDC01000208">
    <property type="protein sequence ID" value="HIY66048.1"/>
    <property type="molecule type" value="Genomic_DNA"/>
</dbReference>
<dbReference type="PANTHER" id="PTHR34580:SF3">
    <property type="entry name" value="PROTEIN PAFB"/>
    <property type="match status" value="1"/>
</dbReference>
<reference evidence="6" key="2">
    <citation type="submission" date="2021-04" db="EMBL/GenBank/DDBJ databases">
        <authorList>
            <person name="Gilroy R."/>
        </authorList>
    </citation>
    <scope>NUCLEOTIDE SEQUENCE</scope>
    <source>
        <strain evidence="6">ChiGjej1B1-98</strain>
    </source>
</reference>
<evidence type="ECO:0000313" key="6">
    <source>
        <dbReference type="EMBL" id="HIY66048.1"/>
    </source>
</evidence>
<keyword evidence="2" id="KW-0238">DNA-binding</keyword>
<dbReference type="InterPro" id="IPR028349">
    <property type="entry name" value="PafC-like"/>
</dbReference>
<dbReference type="Proteomes" id="UP000824005">
    <property type="component" value="Unassembled WGS sequence"/>
</dbReference>
<sequence length="320" mass="36182">MRTPRERMLRLLSLLQSGRQWTAPDLATATESTPRTLRRDIEFLRNLGYPVQSSRGPGGHYQLVAGRALPPLMLEDDEAIAAVLSLKLAANGATVGEETMTSAARAEAKIHRILPPKLRRTVDALISTTDISSTAGTLPESGTAKTVAEAITAHRILRFDHANTSHTTQREVEPARLVRLQQRWYLFSWDRARSDWRTFRLDRMSNLQIGDEHFHPRTLPANDLPAYLRTHFQGVPERTVVLALHESAEHAADRLYRIDGTIEPISEQECRYTAHVDSYEWLALSLTLTDIEFTIESPDDFRAYLAHHANRMLRGALPPR</sequence>
<feature type="domain" description="WYL" evidence="5">
    <location>
        <begin position="145"/>
        <end position="209"/>
    </location>
</feature>
<dbReference type="InterPro" id="IPR051534">
    <property type="entry name" value="CBASS_pafABC_assoc_protein"/>
</dbReference>
<dbReference type="AlphaFoldDB" id="A0A9D2C9T0"/>
<dbReference type="PROSITE" id="PS00894">
    <property type="entry name" value="HTH_DEOR_1"/>
    <property type="match status" value="1"/>
</dbReference>
<dbReference type="InterPro" id="IPR013196">
    <property type="entry name" value="HTH_11"/>
</dbReference>
<dbReference type="InterPro" id="IPR036388">
    <property type="entry name" value="WH-like_DNA-bd_sf"/>
</dbReference>
<evidence type="ECO:0000259" key="4">
    <source>
        <dbReference type="Pfam" id="PF08279"/>
    </source>
</evidence>
<keyword evidence="3" id="KW-0804">Transcription</keyword>
<dbReference type="Gene3D" id="1.10.10.10">
    <property type="entry name" value="Winged helix-like DNA-binding domain superfamily/Winged helix DNA-binding domain"/>
    <property type="match status" value="1"/>
</dbReference>
<comment type="caution">
    <text evidence="6">The sequence shown here is derived from an EMBL/GenBank/DDBJ whole genome shotgun (WGS) entry which is preliminary data.</text>
</comment>
<evidence type="ECO:0000313" key="7">
    <source>
        <dbReference type="Proteomes" id="UP000824005"/>
    </source>
</evidence>
<dbReference type="Pfam" id="PF08279">
    <property type="entry name" value="HTH_11"/>
    <property type="match status" value="1"/>
</dbReference>
<dbReference type="PIRSF" id="PIRSF016838">
    <property type="entry name" value="PafC"/>
    <property type="match status" value="1"/>
</dbReference>
<dbReference type="GO" id="GO:0003677">
    <property type="term" value="F:DNA binding"/>
    <property type="evidence" value="ECO:0007669"/>
    <property type="project" value="UniProtKB-KW"/>
</dbReference>
<dbReference type="PROSITE" id="PS52050">
    <property type="entry name" value="WYL"/>
    <property type="match status" value="1"/>
</dbReference>
<reference evidence="6" key="1">
    <citation type="journal article" date="2021" name="PeerJ">
        <title>Extensive microbial diversity within the chicken gut microbiome revealed by metagenomics and culture.</title>
        <authorList>
            <person name="Gilroy R."/>
            <person name="Ravi A."/>
            <person name="Getino M."/>
            <person name="Pursley I."/>
            <person name="Horton D.L."/>
            <person name="Alikhan N.F."/>
            <person name="Baker D."/>
            <person name="Gharbi K."/>
            <person name="Hall N."/>
            <person name="Watson M."/>
            <person name="Adriaenssens E.M."/>
            <person name="Foster-Nyarko E."/>
            <person name="Jarju S."/>
            <person name="Secka A."/>
            <person name="Antonio M."/>
            <person name="Oren A."/>
            <person name="Chaudhuri R.R."/>
            <person name="La Ragione R."/>
            <person name="Hildebrand F."/>
            <person name="Pallen M.J."/>
        </authorList>
    </citation>
    <scope>NUCLEOTIDE SEQUENCE</scope>
    <source>
        <strain evidence="6">ChiGjej1B1-98</strain>
    </source>
</reference>
<evidence type="ECO:0000259" key="5">
    <source>
        <dbReference type="Pfam" id="PF13280"/>
    </source>
</evidence>
<evidence type="ECO:0000256" key="2">
    <source>
        <dbReference type="ARBA" id="ARBA00023125"/>
    </source>
</evidence>
<accession>A0A9D2C9T0</accession>
<dbReference type="GO" id="GO:0003700">
    <property type="term" value="F:DNA-binding transcription factor activity"/>
    <property type="evidence" value="ECO:0007669"/>
    <property type="project" value="InterPro"/>
</dbReference>
<keyword evidence="1" id="KW-0805">Transcription regulation</keyword>
<protein>
    <submittedName>
        <fullName evidence="6">YafY family transcriptional regulator</fullName>
    </submittedName>
</protein>
<feature type="domain" description="Helix-turn-helix type 11" evidence="4">
    <location>
        <begin position="7"/>
        <end position="58"/>
    </location>
</feature>
<dbReference type="InterPro" id="IPR018356">
    <property type="entry name" value="Tscrpt_reg_HTH_DeoR_CS"/>
</dbReference>
<dbReference type="PANTHER" id="PTHR34580">
    <property type="match status" value="1"/>
</dbReference>
<dbReference type="SUPFAM" id="SSF46785">
    <property type="entry name" value="Winged helix' DNA-binding domain"/>
    <property type="match status" value="1"/>
</dbReference>
<dbReference type="InterPro" id="IPR036390">
    <property type="entry name" value="WH_DNA-bd_sf"/>
</dbReference>
<evidence type="ECO:0000256" key="3">
    <source>
        <dbReference type="ARBA" id="ARBA00023163"/>
    </source>
</evidence>
<dbReference type="InterPro" id="IPR026881">
    <property type="entry name" value="WYL_dom"/>
</dbReference>